<protein>
    <submittedName>
        <fullName evidence="1">FkbM family methyltransferase</fullName>
    </submittedName>
</protein>
<name>A0A6B0T720_9EURY</name>
<keyword evidence="1" id="KW-0808">Transferase</keyword>
<dbReference type="AlphaFoldDB" id="A0A6B0T720"/>
<dbReference type="GO" id="GO:0008168">
    <property type="term" value="F:methyltransferase activity"/>
    <property type="evidence" value="ECO:0007669"/>
    <property type="project" value="UniProtKB-KW"/>
</dbReference>
<evidence type="ECO:0000313" key="1">
    <source>
        <dbReference type="EMBL" id="MXR50991.1"/>
    </source>
</evidence>
<dbReference type="RefSeq" id="WP_159763072.1">
    <property type="nucleotide sequence ID" value="NZ_WUUT01000001.1"/>
</dbReference>
<gene>
    <name evidence="1" type="ORF">GRX03_05135</name>
</gene>
<keyword evidence="1" id="KW-0489">Methyltransferase</keyword>
<dbReference type="EMBL" id="WUUT01000001">
    <property type="protein sequence ID" value="MXR50991.1"/>
    <property type="molecule type" value="Genomic_DNA"/>
</dbReference>
<proteinExistence type="predicted"/>
<dbReference type="GO" id="GO:0032259">
    <property type="term" value="P:methylation"/>
    <property type="evidence" value="ECO:0007669"/>
    <property type="project" value="UniProtKB-KW"/>
</dbReference>
<dbReference type="OrthoDB" id="351039at2157"/>
<dbReference type="SUPFAM" id="SSF53335">
    <property type="entry name" value="S-adenosyl-L-methionine-dependent methyltransferases"/>
    <property type="match status" value="1"/>
</dbReference>
<dbReference type="Gene3D" id="3.40.50.150">
    <property type="entry name" value="Vaccinia Virus protein VP39"/>
    <property type="match status" value="1"/>
</dbReference>
<reference evidence="1 2" key="1">
    <citation type="submission" date="2019-12" db="EMBL/GenBank/DDBJ databases">
        <title>Isolation and characterization of three novel carbon monoxide-oxidizing members of Halobacteria from salione crusts and soils.</title>
        <authorList>
            <person name="Myers M.R."/>
            <person name="King G.M."/>
        </authorList>
    </citation>
    <scope>NUCLEOTIDE SEQUENCE [LARGE SCALE GENOMIC DNA]</scope>
    <source>
        <strain evidence="1 2">WSH3</strain>
    </source>
</reference>
<accession>A0A6B0T720</accession>
<organism evidence="1 2">
    <name type="scientific">Halovenus carboxidivorans</name>
    <dbReference type="NCBI Taxonomy" id="2692199"/>
    <lineage>
        <taxon>Archaea</taxon>
        <taxon>Methanobacteriati</taxon>
        <taxon>Methanobacteriota</taxon>
        <taxon>Stenosarchaea group</taxon>
        <taxon>Halobacteria</taxon>
        <taxon>Halobacteriales</taxon>
        <taxon>Haloarculaceae</taxon>
        <taxon>Halovenus</taxon>
    </lineage>
</organism>
<sequence length="229" mass="26467">MVRDERYRQNHDGILQRLNETAIPKYLRKVATALGVEPHLDVLFHSPLRSRAWFDCYGGAAVDQFGNPLPWMPYSVIDFLSERVGKELRVFEYGSGNSTRWWSSHVGEVVCVEDDEYWYDEVSATLPANTEIRYETGDAYVDQICEHDPFDVISIDGSKRVECAKRAVDNLAEDGVIVFDDTFNKDYREGIEYLKERGFREIFFQGMGPVTSNLQRTSIFYRDKNCFGI</sequence>
<keyword evidence="2" id="KW-1185">Reference proteome</keyword>
<dbReference type="InterPro" id="IPR029063">
    <property type="entry name" value="SAM-dependent_MTases_sf"/>
</dbReference>
<dbReference type="Proteomes" id="UP000466535">
    <property type="component" value="Unassembled WGS sequence"/>
</dbReference>
<evidence type="ECO:0000313" key="2">
    <source>
        <dbReference type="Proteomes" id="UP000466535"/>
    </source>
</evidence>
<comment type="caution">
    <text evidence="1">The sequence shown here is derived from an EMBL/GenBank/DDBJ whole genome shotgun (WGS) entry which is preliminary data.</text>
</comment>
<dbReference type="Pfam" id="PF13578">
    <property type="entry name" value="Methyltransf_24"/>
    <property type="match status" value="1"/>
</dbReference>